<sequence length="135" mass="15112">MVIERGTGMLIQNHDPLHVAATRSQAEKSNSSIDRLALGENQAERSWSSYRHDFAPSYQLQNGPVRSPNVAYGMYPLPAMNSSGVPSKVLMDICSTFVDALNEGSRAWVFEEYRFYRGSGLWSSPDRPSSPHHPR</sequence>
<proteinExistence type="predicted"/>
<dbReference type="AlphaFoldDB" id="A0AAD2DUV6"/>
<organism evidence="1 2">
    <name type="scientific">Fraxinus pennsylvanica</name>
    <dbReference type="NCBI Taxonomy" id="56036"/>
    <lineage>
        <taxon>Eukaryota</taxon>
        <taxon>Viridiplantae</taxon>
        <taxon>Streptophyta</taxon>
        <taxon>Embryophyta</taxon>
        <taxon>Tracheophyta</taxon>
        <taxon>Spermatophyta</taxon>
        <taxon>Magnoliopsida</taxon>
        <taxon>eudicotyledons</taxon>
        <taxon>Gunneridae</taxon>
        <taxon>Pentapetalae</taxon>
        <taxon>asterids</taxon>
        <taxon>lamiids</taxon>
        <taxon>Lamiales</taxon>
        <taxon>Oleaceae</taxon>
        <taxon>Oleeae</taxon>
        <taxon>Fraxinus</taxon>
    </lineage>
</organism>
<name>A0AAD2DUV6_9LAMI</name>
<keyword evidence="2" id="KW-1185">Reference proteome</keyword>
<evidence type="ECO:0000313" key="1">
    <source>
        <dbReference type="EMBL" id="CAI9764876.1"/>
    </source>
</evidence>
<dbReference type="Proteomes" id="UP000834106">
    <property type="component" value="Chromosome 7"/>
</dbReference>
<gene>
    <name evidence="1" type="ORF">FPE_LOCUS12306</name>
</gene>
<accession>A0AAD2DUV6</accession>
<reference evidence="1" key="1">
    <citation type="submission" date="2023-05" db="EMBL/GenBank/DDBJ databases">
        <authorList>
            <person name="Huff M."/>
        </authorList>
    </citation>
    <scope>NUCLEOTIDE SEQUENCE</scope>
</reference>
<dbReference type="EMBL" id="OU503042">
    <property type="protein sequence ID" value="CAI9764876.1"/>
    <property type="molecule type" value="Genomic_DNA"/>
</dbReference>
<evidence type="ECO:0000313" key="2">
    <source>
        <dbReference type="Proteomes" id="UP000834106"/>
    </source>
</evidence>
<protein>
    <submittedName>
        <fullName evidence="1">Uncharacterized protein</fullName>
    </submittedName>
</protein>